<evidence type="ECO:0000256" key="6">
    <source>
        <dbReference type="ARBA" id="ARBA00022448"/>
    </source>
</evidence>
<keyword evidence="14 16" id="KW-0472">Membrane</keyword>
<evidence type="ECO:0000313" key="20">
    <source>
        <dbReference type="Proteomes" id="UP000238205"/>
    </source>
</evidence>
<evidence type="ECO:0000256" key="5">
    <source>
        <dbReference type="ARBA" id="ARBA00021825"/>
    </source>
</evidence>
<dbReference type="SUPFAM" id="SSF52794">
    <property type="entry name" value="PTS system IIB component-like"/>
    <property type="match status" value="1"/>
</dbReference>
<keyword evidence="10" id="KW-0808">Transferase</keyword>
<evidence type="ECO:0000313" key="19">
    <source>
        <dbReference type="EMBL" id="PRY83637.1"/>
    </source>
</evidence>
<dbReference type="CDD" id="cd05567">
    <property type="entry name" value="PTS_IIB_mannitol"/>
    <property type="match status" value="1"/>
</dbReference>
<evidence type="ECO:0000256" key="9">
    <source>
        <dbReference type="ARBA" id="ARBA00022597"/>
    </source>
</evidence>
<evidence type="ECO:0000256" key="14">
    <source>
        <dbReference type="ARBA" id="ARBA00023136"/>
    </source>
</evidence>
<evidence type="ECO:0000256" key="12">
    <source>
        <dbReference type="ARBA" id="ARBA00022692"/>
    </source>
</evidence>
<dbReference type="GO" id="GO:0005886">
    <property type="term" value="C:plasma membrane"/>
    <property type="evidence" value="ECO:0007669"/>
    <property type="project" value="UniProtKB-SubCell"/>
</dbReference>
<dbReference type="GO" id="GO:0009401">
    <property type="term" value="P:phosphoenolpyruvate-dependent sugar phosphotransferase system"/>
    <property type="evidence" value="ECO:0007669"/>
    <property type="project" value="UniProtKB-KW"/>
</dbReference>
<comment type="caution">
    <text evidence="19">The sequence shown here is derived from an EMBL/GenBank/DDBJ whole genome shotgun (WGS) entry which is preliminary data.</text>
</comment>
<evidence type="ECO:0000259" key="17">
    <source>
        <dbReference type="PROSITE" id="PS51099"/>
    </source>
</evidence>
<evidence type="ECO:0000256" key="2">
    <source>
        <dbReference type="ARBA" id="ARBA00002434"/>
    </source>
</evidence>
<dbReference type="AlphaFoldDB" id="A0A2T0WAB9"/>
<evidence type="ECO:0000256" key="16">
    <source>
        <dbReference type="SAM" id="Phobius"/>
    </source>
</evidence>
<comment type="subcellular location">
    <subcellularLocation>
        <location evidence="3">Cell membrane</location>
        <topology evidence="3">Multi-pass membrane protein</topology>
    </subcellularLocation>
</comment>
<dbReference type="PANTHER" id="PTHR30181:SF2">
    <property type="entry name" value="PTS SYSTEM MANNITOL-SPECIFIC EIICBA COMPONENT"/>
    <property type="match status" value="1"/>
</dbReference>
<dbReference type="PANTHER" id="PTHR30181">
    <property type="entry name" value="MANNITOL PERMEASE IIC COMPONENT"/>
    <property type="match status" value="1"/>
</dbReference>
<dbReference type="InterPro" id="IPR004718">
    <property type="entry name" value="PTS_IIC_mtl"/>
</dbReference>
<dbReference type="GO" id="GO:0022872">
    <property type="term" value="F:protein-N(PI)-phosphohistidine-mannitol phosphotransferase system transmembrane transporter activity"/>
    <property type="evidence" value="ECO:0007669"/>
    <property type="project" value="InterPro"/>
</dbReference>
<keyword evidence="13 16" id="KW-1133">Transmembrane helix</keyword>
<proteinExistence type="predicted"/>
<dbReference type="PROSITE" id="PS51104">
    <property type="entry name" value="PTS_EIIC_TYPE_2"/>
    <property type="match status" value="1"/>
</dbReference>
<dbReference type="EC" id="2.7.1.197" evidence="4"/>
<dbReference type="PROSITE" id="PS51099">
    <property type="entry name" value="PTS_EIIB_TYPE_2"/>
    <property type="match status" value="1"/>
</dbReference>
<dbReference type="Pfam" id="PF02378">
    <property type="entry name" value="PTS_EIIC"/>
    <property type="match status" value="1"/>
</dbReference>
<feature type="domain" description="PTS EIIB type-2" evidence="17">
    <location>
        <begin position="397"/>
        <end position="487"/>
    </location>
</feature>
<keyword evidence="11" id="KW-0598">Phosphotransferase system</keyword>
<dbReference type="GO" id="GO:0090563">
    <property type="term" value="F:protein-phosphocysteine-sugar phosphotransferase activity"/>
    <property type="evidence" value="ECO:0007669"/>
    <property type="project" value="TreeGrafter"/>
</dbReference>
<dbReference type="Pfam" id="PF02302">
    <property type="entry name" value="PTS_IIB"/>
    <property type="match status" value="1"/>
</dbReference>
<dbReference type="RefSeq" id="WP_106190973.1">
    <property type="nucleotide sequence ID" value="NZ_PVTO01000003.1"/>
</dbReference>
<keyword evidence="9" id="KW-0762">Sugar transport</keyword>
<evidence type="ECO:0000256" key="4">
    <source>
        <dbReference type="ARBA" id="ARBA00011909"/>
    </source>
</evidence>
<dbReference type="Proteomes" id="UP000238205">
    <property type="component" value="Unassembled WGS sequence"/>
</dbReference>
<keyword evidence="8" id="KW-0597">Phosphoprotein</keyword>
<dbReference type="InterPro" id="IPR003501">
    <property type="entry name" value="PTS_EIIB_2/3"/>
</dbReference>
<dbReference type="InterPro" id="IPR003352">
    <property type="entry name" value="PTS_EIIC"/>
</dbReference>
<name>A0A2T0WAB9_9LACT</name>
<keyword evidence="6" id="KW-0813">Transport</keyword>
<comment type="catalytic activity">
    <reaction evidence="1">
        <text>D-mannitol(out) + N(pros)-phospho-L-histidyl-[protein] = D-mannitol 1-phosphate(in) + L-histidyl-[protein]</text>
        <dbReference type="Rhea" id="RHEA:33363"/>
        <dbReference type="Rhea" id="RHEA-COMP:9745"/>
        <dbReference type="Rhea" id="RHEA-COMP:9746"/>
        <dbReference type="ChEBI" id="CHEBI:16899"/>
        <dbReference type="ChEBI" id="CHEBI:29979"/>
        <dbReference type="ChEBI" id="CHEBI:61381"/>
        <dbReference type="ChEBI" id="CHEBI:64837"/>
        <dbReference type="EC" id="2.7.1.197"/>
    </reaction>
</comment>
<dbReference type="InterPro" id="IPR029503">
    <property type="entry name" value="PTS_EIIB_mannitol"/>
</dbReference>
<feature type="transmembrane region" description="Helical" evidence="16">
    <location>
        <begin position="52"/>
        <end position="70"/>
    </location>
</feature>
<dbReference type="NCBIfam" id="NF011663">
    <property type="entry name" value="PRK15083.1"/>
    <property type="match status" value="1"/>
</dbReference>
<keyword evidence="12 16" id="KW-0812">Transmembrane</keyword>
<feature type="transmembrane region" description="Helical" evidence="16">
    <location>
        <begin position="77"/>
        <end position="93"/>
    </location>
</feature>
<keyword evidence="20" id="KW-1185">Reference proteome</keyword>
<evidence type="ECO:0000256" key="3">
    <source>
        <dbReference type="ARBA" id="ARBA00004651"/>
    </source>
</evidence>
<reference evidence="19 20" key="1">
    <citation type="submission" date="2018-03" db="EMBL/GenBank/DDBJ databases">
        <title>Genomic Encyclopedia of Archaeal and Bacterial Type Strains, Phase II (KMG-II): from individual species to whole genera.</title>
        <authorList>
            <person name="Goeker M."/>
        </authorList>
    </citation>
    <scope>NUCLEOTIDE SEQUENCE [LARGE SCALE GENOMIC DNA]</scope>
    <source>
        <strain evidence="19 20">DSM 13175</strain>
    </source>
</reference>
<dbReference type="Gene3D" id="3.40.50.2300">
    <property type="match status" value="1"/>
</dbReference>
<comment type="function">
    <text evidence="2">The phosphoenolpyruvate-dependent sugar phosphotransferase system (sugar PTS), a major carbohydrate active transport system, catalyzes the phosphorylation of incoming sugar substrates concomitantly with their translocation across the cell membrane. The enzyme II CmtAB PTS system is involved in D-mannitol transport.</text>
</comment>
<evidence type="ECO:0000256" key="15">
    <source>
        <dbReference type="ARBA" id="ARBA00033349"/>
    </source>
</evidence>
<dbReference type="InterPro" id="IPR013014">
    <property type="entry name" value="PTS_EIIC_2"/>
</dbReference>
<protein>
    <recommendedName>
        <fullName evidence="5">PTS system mannitol-specific EIICB component</fullName>
        <ecNumber evidence="4">2.7.1.197</ecNumber>
    </recommendedName>
    <alternativeName>
        <fullName evidence="15">EIICB-Mtl</fullName>
    </alternativeName>
</protein>
<evidence type="ECO:0000256" key="7">
    <source>
        <dbReference type="ARBA" id="ARBA00022475"/>
    </source>
</evidence>
<evidence type="ECO:0000256" key="1">
    <source>
        <dbReference type="ARBA" id="ARBA00001655"/>
    </source>
</evidence>
<feature type="transmembrane region" description="Helical" evidence="16">
    <location>
        <begin position="20"/>
        <end position="40"/>
    </location>
</feature>
<gene>
    <name evidence="19" type="ORF">CLV38_10360</name>
</gene>
<dbReference type="InterPro" id="IPR050893">
    <property type="entry name" value="Sugar_PTS"/>
</dbReference>
<feature type="transmembrane region" description="Helical" evidence="16">
    <location>
        <begin position="274"/>
        <end position="296"/>
    </location>
</feature>
<feature type="transmembrane region" description="Helical" evidence="16">
    <location>
        <begin position="316"/>
        <end position="339"/>
    </location>
</feature>
<sequence length="487" mass="50408">MQQAQGKGSRSAIQRLGSYLSGMVMPNIGALIAWGIITALFIPDGFLPNENLAEMVGPMITYLIPILIAYQGGSMVYGQRGAVVGVIGTLGVIQGAPEAPMILAAMGIGPLGGFLIKKFDDAFGDKIPTGFEMLVNNFSSGIIGFVLAILAFLAIGPVFSALNEVMATGVEWIINAGVLPLANVFIEPAKILFLNNAINHGIFTPLGAQQTAETGRSIIYLLEANPGPGLGVLAAYMVFGKGAAKSSSFGATIIHFVGGIHEIYFPYVLMKPMMFFAVIAGGVTGTLTNVILGGALRAPASPGSIIAVLGMTAPGAYFAVIMSVLLSAAAAFAVGALVLKLDRKGDEEDALEAAVAQSKANKAQSKSGVTAGNAATATAGTTTVSKGVDAVDTAHVNRIIFACDAGMGSSAMGASLMKKKVKEANLDINVTNSSINNLQDEEGLLVITQEELTERAAQRTPSAVHVSVDNFLGSPKYDEIIARIKNQ</sequence>
<organism evidence="19 20">
    <name type="scientific">Alkalibacterium olivapovliticus</name>
    <dbReference type="NCBI Taxonomy" id="99907"/>
    <lineage>
        <taxon>Bacteria</taxon>
        <taxon>Bacillati</taxon>
        <taxon>Bacillota</taxon>
        <taxon>Bacilli</taxon>
        <taxon>Lactobacillales</taxon>
        <taxon>Carnobacteriaceae</taxon>
        <taxon>Alkalibacterium</taxon>
    </lineage>
</organism>
<keyword evidence="7" id="KW-1003">Cell membrane</keyword>
<evidence type="ECO:0000256" key="13">
    <source>
        <dbReference type="ARBA" id="ARBA00022989"/>
    </source>
</evidence>
<dbReference type="OrthoDB" id="9814222at2"/>
<evidence type="ECO:0000256" key="11">
    <source>
        <dbReference type="ARBA" id="ARBA00022683"/>
    </source>
</evidence>
<feature type="domain" description="PTS EIIC type-2" evidence="18">
    <location>
        <begin position="16"/>
        <end position="340"/>
    </location>
</feature>
<dbReference type="InterPro" id="IPR036095">
    <property type="entry name" value="PTS_EIIB-like_sf"/>
</dbReference>
<evidence type="ECO:0000259" key="18">
    <source>
        <dbReference type="PROSITE" id="PS51104"/>
    </source>
</evidence>
<accession>A0A2T0WAB9</accession>
<evidence type="ECO:0000256" key="8">
    <source>
        <dbReference type="ARBA" id="ARBA00022553"/>
    </source>
</evidence>
<feature type="transmembrane region" description="Helical" evidence="16">
    <location>
        <begin position="137"/>
        <end position="159"/>
    </location>
</feature>
<dbReference type="NCBIfam" id="TIGR00851">
    <property type="entry name" value="mtlA"/>
    <property type="match status" value="1"/>
</dbReference>
<evidence type="ECO:0000256" key="10">
    <source>
        <dbReference type="ARBA" id="ARBA00022679"/>
    </source>
</evidence>
<dbReference type="EMBL" id="PVTO01000003">
    <property type="protein sequence ID" value="PRY83637.1"/>
    <property type="molecule type" value="Genomic_DNA"/>
</dbReference>
<dbReference type="InterPro" id="IPR013011">
    <property type="entry name" value="PTS_EIIB_2"/>
</dbReference>